<evidence type="ECO:0000256" key="5">
    <source>
        <dbReference type="ARBA" id="ARBA00023277"/>
    </source>
</evidence>
<organism evidence="12 13">
    <name type="scientific">Bacteroides cellulosilyticus</name>
    <dbReference type="NCBI Taxonomy" id="246787"/>
    <lineage>
        <taxon>Bacteria</taxon>
        <taxon>Pseudomonadati</taxon>
        <taxon>Bacteroidota</taxon>
        <taxon>Bacteroidia</taxon>
        <taxon>Bacteroidales</taxon>
        <taxon>Bacteroidaceae</taxon>
        <taxon>Bacteroides</taxon>
    </lineage>
</organism>
<dbReference type="KEGG" id="bcel:BcellWH2_02098"/>
<evidence type="ECO:0000256" key="7">
    <source>
        <dbReference type="PIRSR" id="PIRSR606710-1"/>
    </source>
</evidence>
<proteinExistence type="inferred from homology"/>
<dbReference type="InterPro" id="IPR008979">
    <property type="entry name" value="Galactose-bd-like_sf"/>
</dbReference>
<dbReference type="EMBL" id="CP012801">
    <property type="protein sequence ID" value="ALJ59341.1"/>
    <property type="molecule type" value="Genomic_DNA"/>
</dbReference>
<evidence type="ECO:0000256" key="8">
    <source>
        <dbReference type="PIRSR" id="PIRSR606710-2"/>
    </source>
</evidence>
<dbReference type="Pfam" id="PF03422">
    <property type="entry name" value="CBM_6"/>
    <property type="match status" value="1"/>
</dbReference>
<keyword evidence="2" id="KW-0858">Xylan degradation</keyword>
<dbReference type="PANTHER" id="PTHR43772:SF2">
    <property type="entry name" value="PUTATIVE (AFU_ORTHOLOGUE AFUA_2G04480)-RELATED"/>
    <property type="match status" value="1"/>
</dbReference>
<feature type="signal peptide" evidence="10">
    <location>
        <begin position="1"/>
        <end position="26"/>
    </location>
</feature>
<comment type="similarity">
    <text evidence="1 9">Belongs to the glycosyl hydrolase 43 family.</text>
</comment>
<dbReference type="SUPFAM" id="SSF49785">
    <property type="entry name" value="Galactose-binding domain-like"/>
    <property type="match status" value="1"/>
</dbReference>
<evidence type="ECO:0000256" key="6">
    <source>
        <dbReference type="ARBA" id="ARBA00023295"/>
    </source>
</evidence>
<dbReference type="InterPro" id="IPR023296">
    <property type="entry name" value="Glyco_hydro_beta-prop_sf"/>
</dbReference>
<dbReference type="InterPro" id="IPR006584">
    <property type="entry name" value="Cellulose-bd_IV"/>
</dbReference>
<keyword evidence="3 10" id="KW-0732">Signal</keyword>
<dbReference type="Pfam" id="PF04616">
    <property type="entry name" value="Glyco_hydro_43"/>
    <property type="match status" value="1"/>
</dbReference>
<sequence length="470" mass="53483">MKTTYYLRKSLFCLLLFASFASISKADYPLFWQRYTADPWGIEYNGRLYLFCSHDTYSPQRGYGYFMNDITCISTDDLKNWTDHGEVFHAKDSRWRAQLTWAPCVVYHNNQFYLYYGDGNCGGIGVATSNSPTGPYIDNRDKPVVDMNTPGVQPGNGQWGMWCFDPSVWIEDDGQAFLYFGGGDPGNSRIIKLKDNLTEVEGKAIHPNTPGFFEASFVHKYKNKYYYSYAGHHFSFPANIEYVMSEHPMGPFSQPGLILPNPPINDGFNNHHSIFPFKGEYYIAYHNREVAYVKGEADKRSREYMRSVCLDHLIHNEDGTIRTVSITRDGLPQLKYINPYKRNEAETMAKGWGINTEARKGDPGNRIVSSANEGDYIKVQGVDFTKEGLSKLKALISCGAPEGGNIEIRLESENGLLIGTLNVVPTGDWDSWKTITTDVAIPNTGIFDLYFVFKGNKEDFVHIDYWEFTH</sequence>
<keyword evidence="2" id="KW-0624">Polysaccharide degradation</keyword>
<feature type="domain" description="CBM6" evidence="11">
    <location>
        <begin position="341"/>
        <end position="469"/>
    </location>
</feature>
<name>A0A0P0GPY9_9BACE</name>
<dbReference type="CDD" id="cd04084">
    <property type="entry name" value="CBM6_xylanase-like"/>
    <property type="match status" value="1"/>
</dbReference>
<evidence type="ECO:0000256" key="9">
    <source>
        <dbReference type="RuleBase" id="RU361187"/>
    </source>
</evidence>
<feature type="active site" description="Proton acceptor" evidence="7">
    <location>
        <position position="38"/>
    </location>
</feature>
<dbReference type="Gene3D" id="2.115.10.20">
    <property type="entry name" value="Glycosyl hydrolase domain, family 43"/>
    <property type="match status" value="1"/>
</dbReference>
<feature type="active site" description="Proton donor" evidence="7">
    <location>
        <position position="214"/>
    </location>
</feature>
<evidence type="ECO:0000256" key="3">
    <source>
        <dbReference type="ARBA" id="ARBA00022729"/>
    </source>
</evidence>
<dbReference type="AlphaFoldDB" id="A0A0P0GPY9"/>
<feature type="site" description="Important for catalytic activity, responsible for pKa modulation of the active site Glu and correct orientation of both the proton donor and substrate" evidence="8">
    <location>
        <position position="165"/>
    </location>
</feature>
<dbReference type="PATRIC" id="fig|246787.4.peg.2158"/>
<evidence type="ECO:0000313" key="12">
    <source>
        <dbReference type="EMBL" id="ALJ59341.1"/>
    </source>
</evidence>
<dbReference type="InterPro" id="IPR052176">
    <property type="entry name" value="Glycosyl_Hydrlase_43_Enz"/>
</dbReference>
<evidence type="ECO:0000256" key="2">
    <source>
        <dbReference type="ARBA" id="ARBA00022651"/>
    </source>
</evidence>
<evidence type="ECO:0000313" key="13">
    <source>
        <dbReference type="Proteomes" id="UP000061809"/>
    </source>
</evidence>
<dbReference type="PROSITE" id="PS51175">
    <property type="entry name" value="CBM6"/>
    <property type="match status" value="1"/>
</dbReference>
<dbReference type="RefSeq" id="WP_029429047.1">
    <property type="nucleotide sequence ID" value="NZ_CP012801.1"/>
</dbReference>
<protein>
    <submittedName>
        <fullName evidence="12">Arabinoxylan arabinofuranohydrolase</fullName>
        <ecNumber evidence="12">3.2.1.55</ecNumber>
    </submittedName>
</protein>
<keyword evidence="4 9" id="KW-0378">Hydrolase</keyword>
<dbReference type="SUPFAM" id="SSF75005">
    <property type="entry name" value="Arabinanase/levansucrase/invertase"/>
    <property type="match status" value="1"/>
</dbReference>
<dbReference type="EC" id="3.2.1.55" evidence="12"/>
<evidence type="ECO:0000256" key="4">
    <source>
        <dbReference type="ARBA" id="ARBA00022801"/>
    </source>
</evidence>
<dbReference type="InterPro" id="IPR005084">
    <property type="entry name" value="CBM6"/>
</dbReference>
<dbReference type="GO" id="GO:0030246">
    <property type="term" value="F:carbohydrate binding"/>
    <property type="evidence" value="ECO:0007669"/>
    <property type="project" value="InterPro"/>
</dbReference>
<dbReference type="CDD" id="cd09003">
    <property type="entry name" value="GH43_XynD-like"/>
    <property type="match status" value="1"/>
</dbReference>
<dbReference type="SMART" id="SM00606">
    <property type="entry name" value="CBD_IV"/>
    <property type="match status" value="1"/>
</dbReference>
<evidence type="ECO:0000256" key="1">
    <source>
        <dbReference type="ARBA" id="ARBA00009865"/>
    </source>
</evidence>
<dbReference type="GO" id="GO:0046556">
    <property type="term" value="F:alpha-L-arabinofuranosidase activity"/>
    <property type="evidence" value="ECO:0007669"/>
    <property type="project" value="UniProtKB-EC"/>
</dbReference>
<dbReference type="Proteomes" id="UP000061809">
    <property type="component" value="Chromosome"/>
</dbReference>
<accession>A0A0P0GPY9</accession>
<keyword evidence="5" id="KW-0119">Carbohydrate metabolism</keyword>
<dbReference type="InterPro" id="IPR006710">
    <property type="entry name" value="Glyco_hydro_43"/>
</dbReference>
<evidence type="ECO:0000256" key="10">
    <source>
        <dbReference type="SAM" id="SignalP"/>
    </source>
</evidence>
<dbReference type="PANTHER" id="PTHR43772">
    <property type="entry name" value="ENDO-1,4-BETA-XYLANASE"/>
    <property type="match status" value="1"/>
</dbReference>
<feature type="chain" id="PRO_5006048006" evidence="10">
    <location>
        <begin position="27"/>
        <end position="470"/>
    </location>
</feature>
<reference evidence="12 13" key="1">
    <citation type="journal article" date="2015" name="Science">
        <title>Genetic determinants of in vivo fitness and diet responsiveness in multiple human gut Bacteroides.</title>
        <authorList>
            <person name="Wu M."/>
            <person name="McNulty N.P."/>
            <person name="Rodionov D.A."/>
            <person name="Khoroshkin M.S."/>
            <person name="Griffin N.W."/>
            <person name="Cheng J."/>
            <person name="Latreille P."/>
            <person name="Kerstetter R.A."/>
            <person name="Terrapon N."/>
            <person name="Henrissat B."/>
            <person name="Osterman A.L."/>
            <person name="Gordon J.I."/>
        </authorList>
    </citation>
    <scope>NUCLEOTIDE SEQUENCE [LARGE SCALE GENOMIC DNA]</scope>
    <source>
        <strain evidence="12 13">WH2</strain>
    </source>
</reference>
<gene>
    <name evidence="12" type="primary">xynD_3</name>
    <name evidence="12" type="ORF">BcellWH2_02098</name>
</gene>
<keyword evidence="6 9" id="KW-0326">Glycosidase</keyword>
<dbReference type="Gene3D" id="2.60.120.260">
    <property type="entry name" value="Galactose-binding domain-like"/>
    <property type="match status" value="1"/>
</dbReference>
<dbReference type="GO" id="GO:0045493">
    <property type="term" value="P:xylan catabolic process"/>
    <property type="evidence" value="ECO:0007669"/>
    <property type="project" value="UniProtKB-KW"/>
</dbReference>
<evidence type="ECO:0000259" key="11">
    <source>
        <dbReference type="PROSITE" id="PS51175"/>
    </source>
</evidence>